<gene>
    <name evidence="3" type="ORF">CRHIZ90672A_00005491</name>
</gene>
<feature type="region of interest" description="Disordered" evidence="1">
    <location>
        <begin position="53"/>
        <end position="76"/>
    </location>
</feature>
<evidence type="ECO:0000256" key="1">
    <source>
        <dbReference type="SAM" id="MobiDB-lite"/>
    </source>
</evidence>
<proteinExistence type="predicted"/>
<feature type="chain" id="PRO_5040446462" evidence="2">
    <location>
        <begin position="23"/>
        <end position="178"/>
    </location>
</feature>
<dbReference type="OrthoDB" id="10377222at2759"/>
<keyword evidence="2" id="KW-0732">Signal</keyword>
<sequence>MKVAWFLATGILMVGISSPVMADETECQVVPIITSTFTQPISPIETSYAHSPKHEDCAQKCSDSEHGPSMRQVRPEKQEGPLRKLIEIWACWQVGNRESLLVQSLSWILELARALGIPVEEREARHRRLKARCELYVRSFNPSDYYCVHQKDSNLGHYLWKKVQSGMTNVYMAINWLV</sequence>
<reference evidence="3" key="1">
    <citation type="submission" date="2021-10" db="EMBL/GenBank/DDBJ databases">
        <authorList>
            <person name="Piombo E."/>
        </authorList>
    </citation>
    <scope>NUCLEOTIDE SEQUENCE</scope>
</reference>
<comment type="caution">
    <text evidence="3">The sequence shown here is derived from an EMBL/GenBank/DDBJ whole genome shotgun (WGS) entry which is preliminary data.</text>
</comment>
<dbReference type="EMBL" id="CABFNQ020000544">
    <property type="protein sequence ID" value="CAH0018862.1"/>
    <property type="molecule type" value="Genomic_DNA"/>
</dbReference>
<name>A0A9N9YF55_9HYPO</name>
<keyword evidence="4" id="KW-1185">Reference proteome</keyword>
<dbReference type="AlphaFoldDB" id="A0A9N9YF55"/>
<organism evidence="3 4">
    <name type="scientific">Clonostachys rhizophaga</name>
    <dbReference type="NCBI Taxonomy" id="160324"/>
    <lineage>
        <taxon>Eukaryota</taxon>
        <taxon>Fungi</taxon>
        <taxon>Dikarya</taxon>
        <taxon>Ascomycota</taxon>
        <taxon>Pezizomycotina</taxon>
        <taxon>Sordariomycetes</taxon>
        <taxon>Hypocreomycetidae</taxon>
        <taxon>Hypocreales</taxon>
        <taxon>Bionectriaceae</taxon>
        <taxon>Clonostachys</taxon>
    </lineage>
</organism>
<dbReference type="Proteomes" id="UP000696573">
    <property type="component" value="Unassembled WGS sequence"/>
</dbReference>
<evidence type="ECO:0000313" key="3">
    <source>
        <dbReference type="EMBL" id="CAH0018862.1"/>
    </source>
</evidence>
<evidence type="ECO:0000313" key="4">
    <source>
        <dbReference type="Proteomes" id="UP000696573"/>
    </source>
</evidence>
<feature type="signal peptide" evidence="2">
    <location>
        <begin position="1"/>
        <end position="22"/>
    </location>
</feature>
<accession>A0A9N9YF55</accession>
<protein>
    <submittedName>
        <fullName evidence="3">Uncharacterized protein</fullName>
    </submittedName>
</protein>
<evidence type="ECO:0000256" key="2">
    <source>
        <dbReference type="SAM" id="SignalP"/>
    </source>
</evidence>